<evidence type="ECO:0008006" key="3">
    <source>
        <dbReference type="Google" id="ProtNLM"/>
    </source>
</evidence>
<organism evidence="1 2">
    <name type="scientific">Streptomyces phaeoluteigriseus</name>
    <dbReference type="NCBI Taxonomy" id="114686"/>
    <lineage>
        <taxon>Bacteria</taxon>
        <taxon>Bacillati</taxon>
        <taxon>Actinomycetota</taxon>
        <taxon>Actinomycetes</taxon>
        <taxon>Kitasatosporales</taxon>
        <taxon>Streptomycetaceae</taxon>
        <taxon>Streptomyces</taxon>
        <taxon>Streptomyces aurantiacus group</taxon>
    </lineage>
</organism>
<reference evidence="1" key="1">
    <citation type="submission" date="2022-06" db="EMBL/GenBank/DDBJ databases">
        <title>Complete genome sequence of soil microorganisms Streptomyces sp. Qhu-M197 isolated from Alpine meadows habitats on the Tibetan Plateau.</title>
        <authorList>
            <person name="Zhang B."/>
            <person name="Xiang X."/>
            <person name="Fan J."/>
        </authorList>
    </citation>
    <scope>NUCLEOTIDE SEQUENCE</scope>
    <source>
        <strain evidence="1">Qhu-M197</strain>
    </source>
</reference>
<sequence>MPTGVTAAVLTGCSLRTEEATCGGEHPVPAVGGTDGTCVPNGEEPPAGCARCPEGKLPEIVGDEGDTYGSTRTLDERGNVVAAPDAG</sequence>
<dbReference type="InterPro" id="IPR058119">
    <property type="entry name" value="SCO0607-like"/>
</dbReference>
<name>A0ABY4ZKP3_9ACTN</name>
<dbReference type="NCBIfam" id="NF046120">
    <property type="entry name" value="lipo_SCO0607"/>
    <property type="match status" value="1"/>
</dbReference>
<dbReference type="EMBL" id="CP099468">
    <property type="protein sequence ID" value="USQ89693.1"/>
    <property type="molecule type" value="Genomic_DNA"/>
</dbReference>
<accession>A0ABY4ZKP3</accession>
<keyword evidence="2" id="KW-1185">Reference proteome</keyword>
<evidence type="ECO:0000313" key="2">
    <source>
        <dbReference type="Proteomes" id="UP001056374"/>
    </source>
</evidence>
<protein>
    <recommendedName>
        <fullName evidence="3">Lipoprotein</fullName>
    </recommendedName>
</protein>
<dbReference type="Proteomes" id="UP001056374">
    <property type="component" value="Chromosome"/>
</dbReference>
<proteinExistence type="predicted"/>
<evidence type="ECO:0000313" key="1">
    <source>
        <dbReference type="EMBL" id="USQ89693.1"/>
    </source>
</evidence>
<gene>
    <name evidence="1" type="ORF">NFX46_26015</name>
</gene>